<reference evidence="1" key="2">
    <citation type="submission" date="2024-07" db="EMBL/GenBank/DDBJ databases">
        <authorList>
            <person name="Pedersen J.S."/>
            <person name="Mulbjerg M.R."/>
            <person name="Carstens A.B."/>
            <person name="Hansen L.H."/>
        </authorList>
    </citation>
    <scope>NUCLEOTIDE SEQUENCE</scope>
</reference>
<organism evidence="1">
    <name type="scientific">Pectobacterium phage Taid</name>
    <dbReference type="NCBI Taxonomy" id="3158139"/>
    <lineage>
        <taxon>Viruses</taxon>
        <taxon>Duplodnaviria</taxon>
        <taxon>Heunggongvirae</taxon>
        <taxon>Uroviricota</taxon>
        <taxon>Caudoviricetes</taxon>
    </lineage>
</organism>
<protein>
    <submittedName>
        <fullName evidence="1">Uncharacterized protein</fullName>
    </submittedName>
</protein>
<evidence type="ECO:0000313" key="1">
    <source>
        <dbReference type="EMBL" id="XDF89817.1"/>
    </source>
</evidence>
<proteinExistence type="predicted"/>
<dbReference type="EMBL" id="PQ008975">
    <property type="protein sequence ID" value="XDF89817.1"/>
    <property type="molecule type" value="Genomic_DNA"/>
</dbReference>
<accession>A0AB39AC57</accession>
<gene>
    <name evidence="1" type="ORF">UFEHAQOH_CDS0057</name>
</gene>
<sequence length="77" mass="8656">MMEHKPLFRPGSRAAEILRSITWLQPKDSVKISNLSADDTLRCRRTAIALVHYVAKIIAMPITVKTSGRDVVVTRKP</sequence>
<reference evidence="1" key="1">
    <citation type="journal article" date="2024" name="Virus Res.">
        <title>A novel genus of Pectobacterium bacteriophages display broad host range by targeting several species of Danish soft rot isolates.</title>
        <authorList>
            <person name="Pedersen J.S."/>
            <person name="Carstens A.B."/>
            <person name="Rothgard M.M."/>
            <person name="Roy C."/>
            <person name="Viry A."/>
            <person name="Papudeshi B."/>
            <person name="Kot W."/>
            <person name="Hille F."/>
            <person name="Franz C.M.A.P."/>
            <person name="Edwards R."/>
            <person name="Hansen L.H."/>
        </authorList>
    </citation>
    <scope>NUCLEOTIDE SEQUENCE</scope>
</reference>
<name>A0AB39AC57_9CAUD</name>